<reference evidence="1 2" key="1">
    <citation type="submission" date="2024-06" db="EMBL/GenBank/DDBJ databases">
        <title>The Natural Products Discovery Center: Release of the First 8490 Sequenced Strains for Exploring Actinobacteria Biosynthetic Diversity.</title>
        <authorList>
            <person name="Kalkreuter E."/>
            <person name="Kautsar S.A."/>
            <person name="Yang D."/>
            <person name="Bader C.D."/>
            <person name="Teijaro C.N."/>
            <person name="Fluegel L."/>
            <person name="Davis C.M."/>
            <person name="Simpson J.R."/>
            <person name="Lauterbach L."/>
            <person name="Steele A.D."/>
            <person name="Gui C."/>
            <person name="Meng S."/>
            <person name="Li G."/>
            <person name="Viehrig K."/>
            <person name="Ye F."/>
            <person name="Su P."/>
            <person name="Kiefer A.F."/>
            <person name="Nichols A."/>
            <person name="Cepeda A.J."/>
            <person name="Yan W."/>
            <person name="Fan B."/>
            <person name="Jiang Y."/>
            <person name="Adhikari A."/>
            <person name="Zheng C.-J."/>
            <person name="Schuster L."/>
            <person name="Cowan T.M."/>
            <person name="Smanski M.J."/>
            <person name="Chevrette M.G."/>
            <person name="De Carvalho L.P.S."/>
            <person name="Shen B."/>
        </authorList>
    </citation>
    <scope>NUCLEOTIDE SEQUENCE [LARGE SCALE GENOMIC DNA]</scope>
    <source>
        <strain evidence="1 2">NPDC050100</strain>
    </source>
</reference>
<proteinExistence type="predicted"/>
<dbReference type="RefSeq" id="WP_358136170.1">
    <property type="nucleotide sequence ID" value="NZ_JBFALK010000013.1"/>
</dbReference>
<evidence type="ECO:0000313" key="2">
    <source>
        <dbReference type="Proteomes" id="UP001551675"/>
    </source>
</evidence>
<sequence>MSKLTELLAHWSVDEDFSDRSDFLAINSENFAEGSKVLASISDETDLDVLALWEAMRLLNAAAWVRSIAEQIEESAAAACRFHYKVSWGKIAELSGRPRSTVSSSGGKIVKAVSNLGFRNLDDDPRGPWRATDLTSSVDNPSFRYSVVAPSGHQIAPPVGRAWRFSRKRLEELNADGRIYWGPYGDSIPRLKDYLSERPAE</sequence>
<name>A0ABV3GJB0_MICGL</name>
<dbReference type="EMBL" id="JBFALK010000013">
    <property type="protein sequence ID" value="MEV0971709.1"/>
    <property type="molecule type" value="Genomic_DNA"/>
</dbReference>
<comment type="caution">
    <text evidence="1">The sequence shown here is derived from an EMBL/GenBank/DDBJ whole genome shotgun (WGS) entry which is preliminary data.</text>
</comment>
<keyword evidence="2" id="KW-1185">Reference proteome</keyword>
<gene>
    <name evidence="1" type="ORF">AB0I59_24120</name>
</gene>
<protein>
    <submittedName>
        <fullName evidence="1">Uncharacterized protein</fullName>
    </submittedName>
</protein>
<evidence type="ECO:0000313" key="1">
    <source>
        <dbReference type="EMBL" id="MEV0971709.1"/>
    </source>
</evidence>
<dbReference type="Proteomes" id="UP001551675">
    <property type="component" value="Unassembled WGS sequence"/>
</dbReference>
<organism evidence="1 2">
    <name type="scientific">Microtetraspora glauca</name>
    <dbReference type="NCBI Taxonomy" id="1996"/>
    <lineage>
        <taxon>Bacteria</taxon>
        <taxon>Bacillati</taxon>
        <taxon>Actinomycetota</taxon>
        <taxon>Actinomycetes</taxon>
        <taxon>Streptosporangiales</taxon>
        <taxon>Streptosporangiaceae</taxon>
        <taxon>Microtetraspora</taxon>
    </lineage>
</organism>
<accession>A0ABV3GJB0</accession>